<dbReference type="EMBL" id="JBHRSZ010000009">
    <property type="protein sequence ID" value="MFC3153259.1"/>
    <property type="molecule type" value="Genomic_DNA"/>
</dbReference>
<reference evidence="2" key="1">
    <citation type="journal article" date="2019" name="Int. J. Syst. Evol. Microbiol.">
        <title>The Global Catalogue of Microorganisms (GCM) 10K type strain sequencing project: providing services to taxonomists for standard genome sequencing and annotation.</title>
        <authorList>
            <consortium name="The Broad Institute Genomics Platform"/>
            <consortium name="The Broad Institute Genome Sequencing Center for Infectious Disease"/>
            <person name="Wu L."/>
            <person name="Ma J."/>
        </authorList>
    </citation>
    <scope>NUCLEOTIDE SEQUENCE [LARGE SCALE GENOMIC DNA]</scope>
    <source>
        <strain evidence="2">KCTC 52438</strain>
    </source>
</reference>
<evidence type="ECO:0000313" key="2">
    <source>
        <dbReference type="Proteomes" id="UP001595476"/>
    </source>
</evidence>
<organism evidence="1 2">
    <name type="scientific">Litoribrevibacter euphylliae</name>
    <dbReference type="NCBI Taxonomy" id="1834034"/>
    <lineage>
        <taxon>Bacteria</taxon>
        <taxon>Pseudomonadati</taxon>
        <taxon>Pseudomonadota</taxon>
        <taxon>Gammaproteobacteria</taxon>
        <taxon>Oceanospirillales</taxon>
        <taxon>Oceanospirillaceae</taxon>
        <taxon>Litoribrevibacter</taxon>
    </lineage>
</organism>
<proteinExistence type="predicted"/>
<gene>
    <name evidence="1" type="ORF">ACFOEK_19625</name>
</gene>
<evidence type="ECO:0008006" key="3">
    <source>
        <dbReference type="Google" id="ProtNLM"/>
    </source>
</evidence>
<accession>A0ABV7HHA5</accession>
<comment type="caution">
    <text evidence="1">The sequence shown here is derived from an EMBL/GenBank/DDBJ whole genome shotgun (WGS) entry which is preliminary data.</text>
</comment>
<sequence>MKEHGIYRIEESGDIIHVYPVGGFNEYGIKSLHQEIRSIAPKDRAWVLIEHPKDEAGLTPEAAKELCKNYCLLSKYGCKAVGLEISRIWAFSIQKTLKDQVDIPVYFSESSEEVEKFVVQHL</sequence>
<keyword evidence="2" id="KW-1185">Reference proteome</keyword>
<evidence type="ECO:0000313" key="1">
    <source>
        <dbReference type="EMBL" id="MFC3153259.1"/>
    </source>
</evidence>
<dbReference type="Proteomes" id="UP001595476">
    <property type="component" value="Unassembled WGS sequence"/>
</dbReference>
<protein>
    <recommendedName>
        <fullName evidence="3">STAS/SEC14 domain-containing protein</fullName>
    </recommendedName>
</protein>
<name>A0ABV7HHA5_9GAMM</name>
<dbReference type="RefSeq" id="WP_386723183.1">
    <property type="nucleotide sequence ID" value="NZ_JBHRSZ010000009.1"/>
</dbReference>